<name>A0ABR0GTM0_9PEZI</name>
<keyword evidence="4" id="KW-1185">Reference proteome</keyword>
<organism evidence="3 4">
    <name type="scientific">Podospora pseudocomata</name>
    <dbReference type="NCBI Taxonomy" id="2093779"/>
    <lineage>
        <taxon>Eukaryota</taxon>
        <taxon>Fungi</taxon>
        <taxon>Dikarya</taxon>
        <taxon>Ascomycota</taxon>
        <taxon>Pezizomycotina</taxon>
        <taxon>Sordariomycetes</taxon>
        <taxon>Sordariomycetidae</taxon>
        <taxon>Sordariales</taxon>
        <taxon>Podosporaceae</taxon>
        <taxon>Podospora</taxon>
    </lineage>
</organism>
<comment type="caution">
    <text evidence="3">The sequence shown here is derived from an EMBL/GenBank/DDBJ whole genome shotgun (WGS) entry which is preliminary data.</text>
</comment>
<dbReference type="RefSeq" id="XP_062747901.1">
    <property type="nucleotide sequence ID" value="XM_062884977.1"/>
</dbReference>
<reference evidence="3 4" key="1">
    <citation type="journal article" date="2023" name="bioRxiv">
        <title>High-quality genome assemblies of four members of thePodospora anserinaspecies complex.</title>
        <authorList>
            <person name="Ament-Velasquez S.L."/>
            <person name="Vogan A.A."/>
            <person name="Wallerman O."/>
            <person name="Hartmann F."/>
            <person name="Gautier V."/>
            <person name="Silar P."/>
            <person name="Giraud T."/>
            <person name="Johannesson H."/>
        </authorList>
    </citation>
    <scope>NUCLEOTIDE SEQUENCE [LARGE SCALE GENOMIC DNA]</scope>
    <source>
        <strain evidence="3 4">CBS 415.72m</strain>
    </source>
</reference>
<feature type="coiled-coil region" evidence="1">
    <location>
        <begin position="60"/>
        <end position="87"/>
    </location>
</feature>
<dbReference type="GeneID" id="87904884"/>
<evidence type="ECO:0000256" key="1">
    <source>
        <dbReference type="SAM" id="Coils"/>
    </source>
</evidence>
<sequence>MRLLDIKEGTSGCPGGPISSASSRTSSPASFSTLPHSSQLPPLNTSVTMAPLPPAEKLSLAVRKNVRDEWENNKADLEKQLSELLGTEWTVEADPKAIWPYHNDGYAKESLGSCIKAYVEGAIYQIKYLSGRYGSEFATEINDLAHAHVLTLEVEDQDPARFSYNGCDIKDGKLRILFNETCLGTNVDYALQENSLLPALNAAPSDKPFSFHARNSIRQDYEPAIGAVKKDIADLLGKSVDEITINPNFEANFAKLSESKPSLEDWQERLGNFTLKYFEGLAYQMKYQKVGEDELIQEGLLEAVSKNEYALRIVDTLTYDSYGEVVVEDGVLYIQAKPDTFGTNIDYAAQKLVDQL</sequence>
<dbReference type="Proteomes" id="UP001323405">
    <property type="component" value="Unassembled WGS sequence"/>
</dbReference>
<feature type="region of interest" description="Disordered" evidence="2">
    <location>
        <begin position="1"/>
        <end position="42"/>
    </location>
</feature>
<accession>A0ABR0GTM0</accession>
<protein>
    <recommendedName>
        <fullName evidence="5">SnoaL-like domain-containing protein</fullName>
    </recommendedName>
</protein>
<keyword evidence="1" id="KW-0175">Coiled coil</keyword>
<feature type="compositionally biased region" description="Low complexity" evidence="2">
    <location>
        <begin position="19"/>
        <end position="33"/>
    </location>
</feature>
<evidence type="ECO:0000313" key="4">
    <source>
        <dbReference type="Proteomes" id="UP001323405"/>
    </source>
</evidence>
<proteinExistence type="predicted"/>
<evidence type="ECO:0000256" key="2">
    <source>
        <dbReference type="SAM" id="MobiDB-lite"/>
    </source>
</evidence>
<evidence type="ECO:0008006" key="5">
    <source>
        <dbReference type="Google" id="ProtNLM"/>
    </source>
</evidence>
<gene>
    <name evidence="3" type="ORF">QC762_105870</name>
</gene>
<evidence type="ECO:0000313" key="3">
    <source>
        <dbReference type="EMBL" id="KAK4658929.1"/>
    </source>
</evidence>
<dbReference type="EMBL" id="JAFFHA010000001">
    <property type="protein sequence ID" value="KAK4658929.1"/>
    <property type="molecule type" value="Genomic_DNA"/>
</dbReference>